<evidence type="ECO:0000313" key="1">
    <source>
        <dbReference type="EMBL" id="UVA80526.1"/>
    </source>
</evidence>
<organism evidence="1 2">
    <name type="scientific">Pandoraea commovens</name>
    <dbReference type="NCBI Taxonomy" id="2508289"/>
    <lineage>
        <taxon>Bacteria</taxon>
        <taxon>Pseudomonadati</taxon>
        <taxon>Pseudomonadota</taxon>
        <taxon>Betaproteobacteria</taxon>
        <taxon>Burkholderiales</taxon>
        <taxon>Burkholderiaceae</taxon>
        <taxon>Pandoraea</taxon>
    </lineage>
</organism>
<sequence length="97" mass="11321">MRRRQPHTPERRALTSVDLRAIWTRAPSPEARELLWEIHRLHGVLLGCQADMEIIRAAWQEDVGGRLAAIEWLRARLREEPCVAEANVDRMRSTRES</sequence>
<dbReference type="RefSeq" id="WP_257959458.1">
    <property type="nucleotide sequence ID" value="NZ_CP102780.1"/>
</dbReference>
<evidence type="ECO:0000313" key="2">
    <source>
        <dbReference type="Proteomes" id="UP001058980"/>
    </source>
</evidence>
<keyword evidence="2" id="KW-1185">Reference proteome</keyword>
<gene>
    <name evidence="1" type="ORF">NTU39_05760</name>
</gene>
<accession>A0ABY5QI92</accession>
<reference evidence="1" key="1">
    <citation type="submission" date="2022-08" db="EMBL/GenBank/DDBJ databases">
        <title>Multi-unit outbreak of Pandoraea commovens among non-cystic fibrosis intensive care patients from 2019 to 2021 in Berlin, Germany.</title>
        <authorList>
            <person name="Menzel P."/>
        </authorList>
    </citation>
    <scope>NUCLEOTIDE SEQUENCE</scope>
    <source>
        <strain evidence="1">LB-19-202-79</strain>
    </source>
</reference>
<protein>
    <submittedName>
        <fullName evidence="1">Uncharacterized protein</fullName>
    </submittedName>
</protein>
<proteinExistence type="predicted"/>
<dbReference type="Proteomes" id="UP001058980">
    <property type="component" value="Chromosome"/>
</dbReference>
<dbReference type="EMBL" id="CP102780">
    <property type="protein sequence ID" value="UVA80526.1"/>
    <property type="molecule type" value="Genomic_DNA"/>
</dbReference>
<name>A0ABY5QI92_9BURK</name>